<dbReference type="OrthoDB" id="6505225at2"/>
<name>A0A2K1Q4E3_9GAMM</name>
<dbReference type="Proteomes" id="UP000236345">
    <property type="component" value="Unassembled WGS sequence"/>
</dbReference>
<dbReference type="RefSeq" id="WP_103061453.1">
    <property type="nucleotide sequence ID" value="NZ_BSOF01000021.1"/>
</dbReference>
<feature type="domain" description="Peptidase S24/S26A/S26B/S26C" evidence="1">
    <location>
        <begin position="5"/>
        <end position="76"/>
    </location>
</feature>
<dbReference type="Gene3D" id="2.10.109.10">
    <property type="entry name" value="Umud Fragment, subunit A"/>
    <property type="match status" value="1"/>
</dbReference>
<organism evidence="2 3">
    <name type="scientific">Mixta theicola</name>
    <dbReference type="NCBI Taxonomy" id="1458355"/>
    <lineage>
        <taxon>Bacteria</taxon>
        <taxon>Pseudomonadati</taxon>
        <taxon>Pseudomonadota</taxon>
        <taxon>Gammaproteobacteria</taxon>
        <taxon>Enterobacterales</taxon>
        <taxon>Erwiniaceae</taxon>
        <taxon>Mixta</taxon>
    </lineage>
</organism>
<sequence length="132" mass="14235">MAFQSPASNYAEKRIDFANLVSLSPHSTYVWECTSDYPACGILKGSLLAVDRSLLPKHGNLVIASVHDELVIRRLLLTPAPALQTLTGKCIITPIKEGNESPIWGVIAYALTDLAGLGFSQIESTALDLPNE</sequence>
<accession>A0A2K1Q4E3</accession>
<gene>
    <name evidence="2" type="ORF">COO59_20275</name>
</gene>
<dbReference type="SUPFAM" id="SSF51306">
    <property type="entry name" value="LexA/Signal peptidase"/>
    <property type="match status" value="1"/>
</dbReference>
<dbReference type="CDD" id="cd06529">
    <property type="entry name" value="S24_LexA-like"/>
    <property type="match status" value="1"/>
</dbReference>
<evidence type="ECO:0000259" key="1">
    <source>
        <dbReference type="Pfam" id="PF00717"/>
    </source>
</evidence>
<proteinExistence type="predicted"/>
<dbReference type="EMBL" id="NWUO01000033">
    <property type="protein sequence ID" value="PNS09912.1"/>
    <property type="molecule type" value="Genomic_DNA"/>
</dbReference>
<dbReference type="InterPro" id="IPR015927">
    <property type="entry name" value="Peptidase_S24_S26A/B/C"/>
</dbReference>
<dbReference type="InterPro" id="IPR039418">
    <property type="entry name" value="LexA-like"/>
</dbReference>
<comment type="caution">
    <text evidence="2">The sequence shown here is derived from an EMBL/GenBank/DDBJ whole genome shotgun (WGS) entry which is preliminary data.</text>
</comment>
<dbReference type="Pfam" id="PF00717">
    <property type="entry name" value="Peptidase_S24"/>
    <property type="match status" value="1"/>
</dbReference>
<keyword evidence="3" id="KW-1185">Reference proteome</keyword>
<dbReference type="AlphaFoldDB" id="A0A2K1Q4E3"/>
<dbReference type="InterPro" id="IPR036286">
    <property type="entry name" value="LexA/Signal_pep-like_sf"/>
</dbReference>
<evidence type="ECO:0000313" key="3">
    <source>
        <dbReference type="Proteomes" id="UP000236345"/>
    </source>
</evidence>
<reference evidence="3" key="1">
    <citation type="submission" date="2017-09" db="EMBL/GenBank/DDBJ databases">
        <authorList>
            <person name="Palmer M."/>
            <person name="Steenkamp E.T."/>
            <person name="Coetzee M.P."/>
            <person name="Avontuur J.R."/>
            <person name="Van Zyl E."/>
            <person name="Chan W.-Y."/>
            <person name="Blom J."/>
            <person name="Venter S.N."/>
        </authorList>
    </citation>
    <scope>NUCLEOTIDE SEQUENCE [LARGE SCALE GENOMIC DNA]</scope>
    <source>
        <strain evidence="3">QC88-366</strain>
    </source>
</reference>
<evidence type="ECO:0000313" key="2">
    <source>
        <dbReference type="EMBL" id="PNS09912.1"/>
    </source>
</evidence>
<protein>
    <submittedName>
        <fullName evidence="2">Peptidase</fullName>
    </submittedName>
</protein>